<sequence length="314" mass="34525">MAHSLSAYGFEANFNGLLTQAETPSTDTSTPVSSYPSSPSSPSTQSDEPHIPRPSNAYIIFRSEFVALHKESLSKTQQKASKLAGAAWRQLPKEIKDHYKGLAKERKEEHARAYPGYKYKPRRSSRGKKVDGRKKIGASVAQISMDEQNFYHRSPNSIAAAPEVLKPLEPISSSVDLSHQPSVTTVDEISPIFDANQVMHLMQSSYHPPPPSASPFDSPGFPQLNAFSPDTIVMMNENGGFHQFLMSPDPDPSFLDLFGVYLGSAWGSASSASDLPDLTTHESMGYPVAASPEDYPELFDLWPEEVVPFSSQLY</sequence>
<dbReference type="InterPro" id="IPR009071">
    <property type="entry name" value="HMG_box_dom"/>
</dbReference>
<dbReference type="GO" id="GO:0000978">
    <property type="term" value="F:RNA polymerase II cis-regulatory region sequence-specific DNA binding"/>
    <property type="evidence" value="ECO:0007669"/>
    <property type="project" value="TreeGrafter"/>
</dbReference>
<evidence type="ECO:0000256" key="4">
    <source>
        <dbReference type="SAM" id="MobiDB-lite"/>
    </source>
</evidence>
<dbReference type="PANTHER" id="PTHR10270:SF161">
    <property type="entry name" value="SEX-DETERMINING REGION Y PROTEIN"/>
    <property type="match status" value="1"/>
</dbReference>
<reference evidence="6" key="1">
    <citation type="submission" date="2023-06" db="EMBL/GenBank/DDBJ databases">
        <authorList>
            <consortium name="Lawrence Berkeley National Laboratory"/>
            <person name="Ahrendt S."/>
            <person name="Sahu N."/>
            <person name="Indic B."/>
            <person name="Wong-Bajracharya J."/>
            <person name="Merenyi Z."/>
            <person name="Ke H.-M."/>
            <person name="Monk M."/>
            <person name="Kocsube S."/>
            <person name="Drula E."/>
            <person name="Lipzen A."/>
            <person name="Balint B."/>
            <person name="Henrissat B."/>
            <person name="Andreopoulos B."/>
            <person name="Martin F.M."/>
            <person name="Harder C.B."/>
            <person name="Rigling D."/>
            <person name="Ford K.L."/>
            <person name="Foster G.D."/>
            <person name="Pangilinan J."/>
            <person name="Papanicolaou A."/>
            <person name="Barry K."/>
            <person name="LaButti K."/>
            <person name="Viragh M."/>
            <person name="Koriabine M."/>
            <person name="Yan M."/>
            <person name="Riley R."/>
            <person name="Champramary S."/>
            <person name="Plett K.L."/>
            <person name="Tsai I.J."/>
            <person name="Slot J."/>
            <person name="Sipos G."/>
            <person name="Plett J."/>
            <person name="Nagy L.G."/>
            <person name="Grigoriev I.V."/>
        </authorList>
    </citation>
    <scope>NUCLEOTIDE SEQUENCE</scope>
    <source>
        <strain evidence="6">FPL87.14</strain>
    </source>
</reference>
<feature type="region of interest" description="Disordered" evidence="4">
    <location>
        <begin position="19"/>
        <end position="53"/>
    </location>
</feature>
<dbReference type="AlphaFoldDB" id="A0AA39JCV3"/>
<feature type="domain" description="HMG box" evidence="5">
    <location>
        <begin position="51"/>
        <end position="118"/>
    </location>
</feature>
<dbReference type="EMBL" id="JAUEPT010000034">
    <property type="protein sequence ID" value="KAK0440273.1"/>
    <property type="molecule type" value="Genomic_DNA"/>
</dbReference>
<evidence type="ECO:0000313" key="6">
    <source>
        <dbReference type="EMBL" id="KAK0440273.1"/>
    </source>
</evidence>
<comment type="caution">
    <text evidence="6">The sequence shown here is derived from an EMBL/GenBank/DDBJ whole genome shotgun (WGS) entry which is preliminary data.</text>
</comment>
<accession>A0AA39JCV3</accession>
<evidence type="ECO:0000256" key="2">
    <source>
        <dbReference type="ARBA" id="ARBA00023163"/>
    </source>
</evidence>
<dbReference type="SMART" id="SM00398">
    <property type="entry name" value="HMG"/>
    <property type="match status" value="1"/>
</dbReference>
<dbReference type="InterPro" id="IPR036910">
    <property type="entry name" value="HMG_box_dom_sf"/>
</dbReference>
<evidence type="ECO:0000256" key="3">
    <source>
        <dbReference type="PROSITE-ProRule" id="PRU00267"/>
    </source>
</evidence>
<evidence type="ECO:0000259" key="5">
    <source>
        <dbReference type="PROSITE" id="PS50118"/>
    </source>
</evidence>
<proteinExistence type="predicted"/>
<keyword evidence="7" id="KW-1185">Reference proteome</keyword>
<dbReference type="Pfam" id="PF00505">
    <property type="entry name" value="HMG_box"/>
    <property type="match status" value="1"/>
</dbReference>
<dbReference type="InterPro" id="IPR050140">
    <property type="entry name" value="SRY-related_HMG-box_TF-like"/>
</dbReference>
<feature type="region of interest" description="Disordered" evidence="4">
    <location>
        <begin position="104"/>
        <end position="134"/>
    </location>
</feature>
<dbReference type="PANTHER" id="PTHR10270">
    <property type="entry name" value="SOX TRANSCRIPTION FACTOR"/>
    <property type="match status" value="1"/>
</dbReference>
<feature type="DNA-binding region" description="HMG box" evidence="3">
    <location>
        <begin position="51"/>
        <end position="118"/>
    </location>
</feature>
<dbReference type="Proteomes" id="UP001175226">
    <property type="component" value="Unassembled WGS sequence"/>
</dbReference>
<dbReference type="PROSITE" id="PS50118">
    <property type="entry name" value="HMG_BOX_2"/>
    <property type="match status" value="1"/>
</dbReference>
<dbReference type="CDD" id="cd01389">
    <property type="entry name" value="HMG-box_ROX1-like"/>
    <property type="match status" value="1"/>
</dbReference>
<dbReference type="GO" id="GO:0030154">
    <property type="term" value="P:cell differentiation"/>
    <property type="evidence" value="ECO:0007669"/>
    <property type="project" value="TreeGrafter"/>
</dbReference>
<dbReference type="GO" id="GO:0001228">
    <property type="term" value="F:DNA-binding transcription activator activity, RNA polymerase II-specific"/>
    <property type="evidence" value="ECO:0007669"/>
    <property type="project" value="TreeGrafter"/>
</dbReference>
<protein>
    <recommendedName>
        <fullName evidence="5">HMG box domain-containing protein</fullName>
    </recommendedName>
</protein>
<keyword evidence="1 3" id="KW-0238">DNA-binding</keyword>
<dbReference type="Gene3D" id="1.10.30.10">
    <property type="entry name" value="High mobility group box domain"/>
    <property type="match status" value="1"/>
</dbReference>
<evidence type="ECO:0000256" key="1">
    <source>
        <dbReference type="ARBA" id="ARBA00023125"/>
    </source>
</evidence>
<evidence type="ECO:0000313" key="7">
    <source>
        <dbReference type="Proteomes" id="UP001175226"/>
    </source>
</evidence>
<feature type="compositionally biased region" description="Low complexity" evidence="4">
    <location>
        <begin position="23"/>
        <end position="46"/>
    </location>
</feature>
<organism evidence="6 7">
    <name type="scientific">Armillaria borealis</name>
    <dbReference type="NCBI Taxonomy" id="47425"/>
    <lineage>
        <taxon>Eukaryota</taxon>
        <taxon>Fungi</taxon>
        <taxon>Dikarya</taxon>
        <taxon>Basidiomycota</taxon>
        <taxon>Agaricomycotina</taxon>
        <taxon>Agaricomycetes</taxon>
        <taxon>Agaricomycetidae</taxon>
        <taxon>Agaricales</taxon>
        <taxon>Marasmiineae</taxon>
        <taxon>Physalacriaceae</taxon>
        <taxon>Armillaria</taxon>
    </lineage>
</organism>
<dbReference type="GO" id="GO:0005634">
    <property type="term" value="C:nucleus"/>
    <property type="evidence" value="ECO:0007669"/>
    <property type="project" value="UniProtKB-UniRule"/>
</dbReference>
<keyword evidence="3" id="KW-0539">Nucleus</keyword>
<name>A0AA39JCV3_9AGAR</name>
<keyword evidence="2" id="KW-0804">Transcription</keyword>
<gene>
    <name evidence="6" type="ORF">EV421DRAFT_1816473</name>
</gene>
<dbReference type="SUPFAM" id="SSF47095">
    <property type="entry name" value="HMG-box"/>
    <property type="match status" value="1"/>
</dbReference>